<evidence type="ECO:0000256" key="1">
    <source>
        <dbReference type="ARBA" id="ARBA00004442"/>
    </source>
</evidence>
<comment type="subcellular location">
    <subcellularLocation>
        <location evidence="1">Cell outer membrane</location>
    </subcellularLocation>
</comment>
<evidence type="ECO:0000256" key="5">
    <source>
        <dbReference type="ARBA" id="ARBA00023237"/>
    </source>
</evidence>
<evidence type="ECO:0000256" key="6">
    <source>
        <dbReference type="SAM" id="SignalP"/>
    </source>
</evidence>
<keyword evidence="5" id="KW-0998">Cell outer membrane</keyword>
<dbReference type="RefSeq" id="WP_187468170.1">
    <property type="nucleotide sequence ID" value="NZ_JACSIT010000149.1"/>
</dbReference>
<dbReference type="SUPFAM" id="SSF48452">
    <property type="entry name" value="TPR-like"/>
    <property type="match status" value="2"/>
</dbReference>
<reference evidence="8" key="1">
    <citation type="submission" date="2020-08" db="EMBL/GenBank/DDBJ databases">
        <title>Lewinella bacteria from marine environments.</title>
        <authorList>
            <person name="Zhong Y."/>
        </authorList>
    </citation>
    <scope>NUCLEOTIDE SEQUENCE</scope>
    <source>
        <strain evidence="8">KCTC 42187</strain>
    </source>
</reference>
<dbReference type="InterPro" id="IPR012944">
    <property type="entry name" value="SusD_RagB_dom"/>
</dbReference>
<keyword evidence="3 6" id="KW-0732">Signal</keyword>
<dbReference type="Gene3D" id="1.25.40.390">
    <property type="match status" value="1"/>
</dbReference>
<feature type="domain" description="RagB/SusD" evidence="7">
    <location>
        <begin position="574"/>
        <end position="730"/>
    </location>
</feature>
<evidence type="ECO:0000313" key="8">
    <source>
        <dbReference type="EMBL" id="MBC6996151.1"/>
    </source>
</evidence>
<organism evidence="8 9">
    <name type="scientific">Neolewinella lacunae</name>
    <dbReference type="NCBI Taxonomy" id="1517758"/>
    <lineage>
        <taxon>Bacteria</taxon>
        <taxon>Pseudomonadati</taxon>
        <taxon>Bacteroidota</taxon>
        <taxon>Saprospiria</taxon>
        <taxon>Saprospirales</taxon>
        <taxon>Lewinellaceae</taxon>
        <taxon>Neolewinella</taxon>
    </lineage>
</organism>
<dbReference type="CDD" id="cd12956">
    <property type="entry name" value="CBM_SusE-F_like"/>
    <property type="match status" value="1"/>
</dbReference>
<dbReference type="AlphaFoldDB" id="A0A923PQY6"/>
<proteinExistence type="inferred from homology"/>
<evidence type="ECO:0000259" key="7">
    <source>
        <dbReference type="Pfam" id="PF07980"/>
    </source>
</evidence>
<accession>A0A923PQY6</accession>
<dbReference type="GO" id="GO:0009279">
    <property type="term" value="C:cell outer membrane"/>
    <property type="evidence" value="ECO:0007669"/>
    <property type="project" value="UniProtKB-SubCell"/>
</dbReference>
<keyword evidence="4" id="KW-0472">Membrane</keyword>
<evidence type="ECO:0000256" key="4">
    <source>
        <dbReference type="ARBA" id="ARBA00023136"/>
    </source>
</evidence>
<gene>
    <name evidence="8" type="ORF">H9S92_18415</name>
</gene>
<dbReference type="EMBL" id="JACSIT010000149">
    <property type="protein sequence ID" value="MBC6996151.1"/>
    <property type="molecule type" value="Genomic_DNA"/>
</dbReference>
<name>A0A923PQY6_9BACT</name>
<feature type="signal peptide" evidence="6">
    <location>
        <begin position="1"/>
        <end position="19"/>
    </location>
</feature>
<keyword evidence="9" id="KW-1185">Reference proteome</keyword>
<dbReference type="Pfam" id="PF07980">
    <property type="entry name" value="SusD_RagB"/>
    <property type="match status" value="1"/>
</dbReference>
<dbReference type="PROSITE" id="PS51257">
    <property type="entry name" value="PROKAR_LIPOPROTEIN"/>
    <property type="match status" value="1"/>
</dbReference>
<comment type="similarity">
    <text evidence="2">Belongs to the SusD family.</text>
</comment>
<feature type="chain" id="PRO_5037587535" evidence="6">
    <location>
        <begin position="20"/>
        <end position="730"/>
    </location>
</feature>
<sequence>MHKLLGSLLLLLLSLGFTACFNDLDTVPLDEDLATADVVYDDPAAYEQVLAKLYAGLSVSGQQGPAGLPDISGIDEGFSTYLRQYWKAQELTTDEAVIAWNDGNIHDYEEHDWNSSNEFITAMYNRIFYQITLANEFIRETTEEKLAGRGQTGTVADQVAVFRAEARFLRALSYWHALDLFRNVPFVTEEDAVGSFFPEQINANELFAFIESELLDIESTMVAARQNEYGRADQAAVWTLLAKLYLNAEAHVGQDRNTDCITYCKKVIEAGYSLEPEYANLYVADNGNSPETIFAVLFDGQNTRTWGGMTFITHAAVGGSMDPLAFGLDGGWGGTRATSAFVNKFPSAGGGGQVVVAPQDPNNSYNLLNVPGAYQGWDPANNATALAQKGDANTFEGYAYFAEAGEFKFARGSWDENYGDNEGDGTLEAGGGNLSVAAPGYYRIYVDLNALTYSITPMQFGLIGSATPGGWDNDTDMTYNPVTGAWELEVALVGGQEIKFRANDAWDLNYGDDGANGLLEQNGANIAIARDGVYKVSLFLNKPDYTYGIEVPSSDGRAMFYTDGQSLEITDVSQFTQGYAITKFKNVTRNGVVGSDLTFPDTDFLMFRLADVYLMYAEAVLRNGSGGSIDEAVGYINELRERAYGNTSGNIQRSDLNLPFILDERARELYWECHRRTDLVRFGQFTDGTYVWPFKGGTLQGTQTAAFRDVFPIPAADLGANPNLQQNTGY</sequence>
<dbReference type="CDD" id="cd12967">
    <property type="entry name" value="CBM_SusE-F_like_u1"/>
    <property type="match status" value="1"/>
</dbReference>
<dbReference type="InterPro" id="IPR011990">
    <property type="entry name" value="TPR-like_helical_dom_sf"/>
</dbReference>
<dbReference type="GO" id="GO:2001070">
    <property type="term" value="F:starch binding"/>
    <property type="evidence" value="ECO:0007669"/>
    <property type="project" value="InterPro"/>
</dbReference>
<evidence type="ECO:0000256" key="2">
    <source>
        <dbReference type="ARBA" id="ARBA00006275"/>
    </source>
</evidence>
<evidence type="ECO:0000256" key="3">
    <source>
        <dbReference type="ARBA" id="ARBA00022729"/>
    </source>
</evidence>
<comment type="caution">
    <text evidence="8">The sequence shown here is derived from an EMBL/GenBank/DDBJ whole genome shotgun (WGS) entry which is preliminary data.</text>
</comment>
<evidence type="ECO:0000313" key="9">
    <source>
        <dbReference type="Proteomes" id="UP000650081"/>
    </source>
</evidence>
<dbReference type="Gene3D" id="2.60.40.3620">
    <property type="match status" value="2"/>
</dbReference>
<dbReference type="Proteomes" id="UP000650081">
    <property type="component" value="Unassembled WGS sequence"/>
</dbReference>
<protein>
    <submittedName>
        <fullName evidence="8">RagB/SusD family nutrient uptake outer membrane protein</fullName>
    </submittedName>
</protein>
<dbReference type="Gene3D" id="1.25.40.10">
    <property type="entry name" value="Tetratricopeptide repeat domain"/>
    <property type="match status" value="1"/>
</dbReference>